<sequence>MARRSLLWSLLLFYPSIISLIYQTCSSELFNSDRLPITFKFLAAFLGLYFRLCGLSPCSIDLDDRTTMHFWTTNQRRPDKPDLVMIHGYGGSALWQFLGQVGPLSRAFNVHLPDLLFFGKSHTKWPERSDIFQAKCLAEGMRRLGVNRYSLYGISYGGFVAYRLAEMCPEEVAKVVIVSSGIIWTEDQKRELLIRNGRDALEILLPETPSDLRLLVTLSTYKSDPFKWVPDFILSRFVQVISHYRKEKIELVESLLNKTAYYSDVPLITQTHRRQGKVGDIKGHRSCCKSGFS</sequence>
<dbReference type="Proteomes" id="UP001187192">
    <property type="component" value="Unassembled WGS sequence"/>
</dbReference>
<dbReference type="Gene3D" id="3.40.50.1820">
    <property type="entry name" value="alpha/beta hydrolase"/>
    <property type="match status" value="1"/>
</dbReference>
<proteinExistence type="predicted"/>
<evidence type="ECO:0000313" key="2">
    <source>
        <dbReference type="EMBL" id="GMN36862.1"/>
    </source>
</evidence>
<dbReference type="Pfam" id="PF00561">
    <property type="entry name" value="Abhydrolase_1"/>
    <property type="match status" value="1"/>
</dbReference>
<gene>
    <name evidence="2" type="ORF">TIFTF001_006359</name>
</gene>
<dbReference type="InterPro" id="IPR000073">
    <property type="entry name" value="AB_hydrolase_1"/>
</dbReference>
<dbReference type="InterPro" id="IPR052370">
    <property type="entry name" value="Meta-cleavage_hydrolase"/>
</dbReference>
<evidence type="ECO:0000313" key="3">
    <source>
        <dbReference type="Proteomes" id="UP001187192"/>
    </source>
</evidence>
<comment type="caution">
    <text evidence="2">The sequence shown here is derived from an EMBL/GenBank/DDBJ whole genome shotgun (WGS) entry which is preliminary data.</text>
</comment>
<evidence type="ECO:0000259" key="1">
    <source>
        <dbReference type="Pfam" id="PF00561"/>
    </source>
</evidence>
<reference evidence="2" key="1">
    <citation type="submission" date="2023-07" db="EMBL/GenBank/DDBJ databases">
        <title>draft genome sequence of fig (Ficus carica).</title>
        <authorList>
            <person name="Takahashi T."/>
            <person name="Nishimura K."/>
        </authorList>
    </citation>
    <scope>NUCLEOTIDE SEQUENCE</scope>
</reference>
<dbReference type="PANTHER" id="PTHR43139">
    <property type="entry name" value="SI:DKEY-122A22.2"/>
    <property type="match status" value="1"/>
</dbReference>
<dbReference type="AlphaFoldDB" id="A0AA87ZMK5"/>
<dbReference type="InterPro" id="IPR029058">
    <property type="entry name" value="AB_hydrolase_fold"/>
</dbReference>
<feature type="domain" description="AB hydrolase-1" evidence="1">
    <location>
        <begin position="83"/>
        <end position="188"/>
    </location>
</feature>
<keyword evidence="3" id="KW-1185">Reference proteome</keyword>
<dbReference type="SUPFAM" id="SSF53474">
    <property type="entry name" value="alpha/beta-Hydrolases"/>
    <property type="match status" value="1"/>
</dbReference>
<dbReference type="EMBL" id="BTGU01000006">
    <property type="protein sequence ID" value="GMN36862.1"/>
    <property type="molecule type" value="Genomic_DNA"/>
</dbReference>
<organism evidence="2 3">
    <name type="scientific">Ficus carica</name>
    <name type="common">Common fig</name>
    <dbReference type="NCBI Taxonomy" id="3494"/>
    <lineage>
        <taxon>Eukaryota</taxon>
        <taxon>Viridiplantae</taxon>
        <taxon>Streptophyta</taxon>
        <taxon>Embryophyta</taxon>
        <taxon>Tracheophyta</taxon>
        <taxon>Spermatophyta</taxon>
        <taxon>Magnoliopsida</taxon>
        <taxon>eudicotyledons</taxon>
        <taxon>Gunneridae</taxon>
        <taxon>Pentapetalae</taxon>
        <taxon>rosids</taxon>
        <taxon>fabids</taxon>
        <taxon>Rosales</taxon>
        <taxon>Moraceae</taxon>
        <taxon>Ficeae</taxon>
        <taxon>Ficus</taxon>
    </lineage>
</organism>
<accession>A0AA87ZMK5</accession>
<protein>
    <recommendedName>
        <fullName evidence="1">AB hydrolase-1 domain-containing protein</fullName>
    </recommendedName>
</protein>
<dbReference type="PANTHER" id="PTHR43139:SF37">
    <property type="entry name" value="ALPHA_BETA-HYDROLASES SUPERFAMILY PROTEIN"/>
    <property type="match status" value="1"/>
</dbReference>
<name>A0AA87ZMK5_FICCA</name>